<evidence type="ECO:0000313" key="2">
    <source>
        <dbReference type="Proteomes" id="UP000789920"/>
    </source>
</evidence>
<accession>A0ACA9QNS7</accession>
<gene>
    <name evidence="1" type="ORF">RPERSI_LOCUS15186</name>
</gene>
<name>A0ACA9QNS7_9GLOM</name>
<evidence type="ECO:0000313" key="1">
    <source>
        <dbReference type="EMBL" id="CAG8760525.1"/>
    </source>
</evidence>
<protein>
    <submittedName>
        <fullName evidence="1">4659_t:CDS:1</fullName>
    </submittedName>
</protein>
<dbReference type="Proteomes" id="UP000789920">
    <property type="component" value="Unassembled WGS sequence"/>
</dbReference>
<comment type="caution">
    <text evidence="1">The sequence shown here is derived from an EMBL/GenBank/DDBJ whole genome shotgun (WGS) entry which is preliminary data.</text>
</comment>
<dbReference type="EMBL" id="CAJVQC010036077">
    <property type="protein sequence ID" value="CAG8760525.1"/>
    <property type="molecule type" value="Genomic_DNA"/>
</dbReference>
<reference evidence="1" key="1">
    <citation type="submission" date="2021-06" db="EMBL/GenBank/DDBJ databases">
        <authorList>
            <person name="Kallberg Y."/>
            <person name="Tangrot J."/>
            <person name="Rosling A."/>
        </authorList>
    </citation>
    <scope>NUCLEOTIDE SEQUENCE</scope>
    <source>
        <strain evidence="1">MA461A</strain>
    </source>
</reference>
<proteinExistence type="predicted"/>
<feature type="non-terminal residue" evidence="1">
    <location>
        <position position="72"/>
    </location>
</feature>
<organism evidence="1 2">
    <name type="scientific">Racocetra persica</name>
    <dbReference type="NCBI Taxonomy" id="160502"/>
    <lineage>
        <taxon>Eukaryota</taxon>
        <taxon>Fungi</taxon>
        <taxon>Fungi incertae sedis</taxon>
        <taxon>Mucoromycota</taxon>
        <taxon>Glomeromycotina</taxon>
        <taxon>Glomeromycetes</taxon>
        <taxon>Diversisporales</taxon>
        <taxon>Gigasporaceae</taxon>
        <taxon>Racocetra</taxon>
    </lineage>
</organism>
<feature type="non-terminal residue" evidence="1">
    <location>
        <position position="1"/>
    </location>
</feature>
<keyword evidence="2" id="KW-1185">Reference proteome</keyword>
<sequence length="72" mass="8545">IFTKWKEAPKICFYCDKEGYIKRDYKELKASIETRRLLREAKEQRENAKSIASNSPKIAFSQDNPYINQETL</sequence>